<sequence length="234" mass="26515">MPRRQNPSNIAFVRAREAEYQAMWQACDRATRKDQYRASGVAMRMLILRDALGNLMERRRQQGKQMCGTDIDAMIERHLQREQAQSKQVNSPPALRPRAIIAPIDDPMANENIKMVYSSPVLMPATPILRPNASPAIKRDPETFPLNRPQEPMLEDAEHNATLLTELRTCQADRSMLARQVHALEKEVADMRGMVTVLWNYLHPGLMMMAPQTPESSAAMAEEQQLAMMGHGDI</sequence>
<evidence type="ECO:0000313" key="2">
    <source>
        <dbReference type="Proteomes" id="UP000777438"/>
    </source>
</evidence>
<reference evidence="1 2" key="1">
    <citation type="journal article" date="2021" name="Nat. Commun.">
        <title>Genetic determinants of endophytism in the Arabidopsis root mycobiome.</title>
        <authorList>
            <person name="Mesny F."/>
            <person name="Miyauchi S."/>
            <person name="Thiergart T."/>
            <person name="Pickel B."/>
            <person name="Atanasova L."/>
            <person name="Karlsson M."/>
            <person name="Huettel B."/>
            <person name="Barry K.W."/>
            <person name="Haridas S."/>
            <person name="Chen C."/>
            <person name="Bauer D."/>
            <person name="Andreopoulos W."/>
            <person name="Pangilinan J."/>
            <person name="LaButti K."/>
            <person name="Riley R."/>
            <person name="Lipzen A."/>
            <person name="Clum A."/>
            <person name="Drula E."/>
            <person name="Henrissat B."/>
            <person name="Kohler A."/>
            <person name="Grigoriev I.V."/>
            <person name="Martin F.M."/>
            <person name="Hacquard S."/>
        </authorList>
    </citation>
    <scope>NUCLEOTIDE SEQUENCE [LARGE SCALE GENOMIC DNA]</scope>
    <source>
        <strain evidence="1 2">MPI-CAGE-CH-0241</strain>
    </source>
</reference>
<name>A0A9P9AL36_9HYPO</name>
<organism evidence="1 2">
    <name type="scientific">Thelonectria olida</name>
    <dbReference type="NCBI Taxonomy" id="1576542"/>
    <lineage>
        <taxon>Eukaryota</taxon>
        <taxon>Fungi</taxon>
        <taxon>Dikarya</taxon>
        <taxon>Ascomycota</taxon>
        <taxon>Pezizomycotina</taxon>
        <taxon>Sordariomycetes</taxon>
        <taxon>Hypocreomycetidae</taxon>
        <taxon>Hypocreales</taxon>
        <taxon>Nectriaceae</taxon>
        <taxon>Thelonectria</taxon>
    </lineage>
</organism>
<gene>
    <name evidence="1" type="ORF">B0T10DRAFT_608933</name>
</gene>
<comment type="caution">
    <text evidence="1">The sequence shown here is derived from an EMBL/GenBank/DDBJ whole genome shotgun (WGS) entry which is preliminary data.</text>
</comment>
<dbReference type="EMBL" id="JAGPYM010000021">
    <property type="protein sequence ID" value="KAH6884095.1"/>
    <property type="molecule type" value="Genomic_DNA"/>
</dbReference>
<proteinExistence type="predicted"/>
<protein>
    <submittedName>
        <fullName evidence="1">Uncharacterized protein</fullName>
    </submittedName>
</protein>
<keyword evidence="2" id="KW-1185">Reference proteome</keyword>
<dbReference type="Proteomes" id="UP000777438">
    <property type="component" value="Unassembled WGS sequence"/>
</dbReference>
<evidence type="ECO:0000313" key="1">
    <source>
        <dbReference type="EMBL" id="KAH6884095.1"/>
    </source>
</evidence>
<dbReference type="AlphaFoldDB" id="A0A9P9AL36"/>
<dbReference type="OrthoDB" id="5135153at2759"/>
<accession>A0A9P9AL36</accession>